<evidence type="ECO:0000313" key="1">
    <source>
        <dbReference type="EMBL" id="ARF67701.1"/>
    </source>
</evidence>
<dbReference type="Proteomes" id="UP000192727">
    <property type="component" value="Chromosome"/>
</dbReference>
<organism evidence="1 2">
    <name type="scientific">Paenibacillus larvae subsp. pulvifaciens</name>
    <dbReference type="NCBI Taxonomy" id="1477"/>
    <lineage>
        <taxon>Bacteria</taxon>
        <taxon>Bacillati</taxon>
        <taxon>Bacillota</taxon>
        <taxon>Bacilli</taxon>
        <taxon>Bacillales</taxon>
        <taxon>Paenibacillaceae</taxon>
        <taxon>Paenibacillus</taxon>
    </lineage>
</organism>
<name>A0A1V0URD6_9BACL</name>
<gene>
    <name evidence="1" type="ORF">B7C51_07480</name>
</gene>
<dbReference type="AlphaFoldDB" id="A0A1V0URD6"/>
<evidence type="ECO:0000313" key="2">
    <source>
        <dbReference type="Proteomes" id="UP000192727"/>
    </source>
</evidence>
<protein>
    <submittedName>
        <fullName evidence="1">Uncharacterized protein</fullName>
    </submittedName>
</protein>
<accession>A0A1V0URD6</accession>
<sequence length="72" mass="8436">MQLRLGGATRIRSRSSGYLRFFPVSRRPAAKAGFFEKDKKVISYNKAYQFKEYKRRSILLLAKQSEKMIFVA</sequence>
<proteinExistence type="predicted"/>
<reference evidence="1 2" key="1">
    <citation type="submission" date="2017-03" db="EMBL/GenBank/DDBJ databases">
        <title>Paenibacillus larvae genome sequencing.</title>
        <authorList>
            <person name="Dingman D.W."/>
        </authorList>
    </citation>
    <scope>NUCLEOTIDE SEQUENCE [LARGE SCALE GENOMIC DNA]</scope>
    <source>
        <strain evidence="1 2">SAG 10367</strain>
    </source>
</reference>
<dbReference type="EMBL" id="CP020557">
    <property type="protein sequence ID" value="ARF67701.1"/>
    <property type="molecule type" value="Genomic_DNA"/>
</dbReference>